<protein>
    <submittedName>
        <fullName evidence="2">Uncharacterized protein</fullName>
    </submittedName>
</protein>
<proteinExistence type="predicted"/>
<evidence type="ECO:0000313" key="2">
    <source>
        <dbReference type="EMBL" id="QDV22651.1"/>
    </source>
</evidence>
<accession>A0A518G229</accession>
<reference evidence="2 3" key="1">
    <citation type="submission" date="2019-02" db="EMBL/GenBank/DDBJ databases">
        <title>Deep-cultivation of Planctomycetes and their phenomic and genomic characterization uncovers novel biology.</title>
        <authorList>
            <person name="Wiegand S."/>
            <person name="Jogler M."/>
            <person name="Boedeker C."/>
            <person name="Pinto D."/>
            <person name="Vollmers J."/>
            <person name="Rivas-Marin E."/>
            <person name="Kohn T."/>
            <person name="Peeters S.H."/>
            <person name="Heuer A."/>
            <person name="Rast P."/>
            <person name="Oberbeckmann S."/>
            <person name="Bunk B."/>
            <person name="Jeske O."/>
            <person name="Meyerdierks A."/>
            <person name="Storesund J.E."/>
            <person name="Kallscheuer N."/>
            <person name="Luecker S."/>
            <person name="Lage O.M."/>
            <person name="Pohl T."/>
            <person name="Merkel B.J."/>
            <person name="Hornburger P."/>
            <person name="Mueller R.-W."/>
            <person name="Bruemmer F."/>
            <person name="Labrenz M."/>
            <person name="Spormann A.M."/>
            <person name="Op den Camp H."/>
            <person name="Overmann J."/>
            <person name="Amann R."/>
            <person name="Jetten M.S.M."/>
            <person name="Mascher T."/>
            <person name="Medema M.H."/>
            <person name="Devos D.P."/>
            <person name="Kaster A.-K."/>
            <person name="Ovreas L."/>
            <person name="Rohde M."/>
            <person name="Galperin M.Y."/>
            <person name="Jogler C."/>
        </authorList>
    </citation>
    <scope>NUCLEOTIDE SEQUENCE [LARGE SCALE GENOMIC DNA]</scope>
    <source>
        <strain evidence="2 3">Q31a</strain>
    </source>
</reference>
<dbReference type="AlphaFoldDB" id="A0A518G229"/>
<dbReference type="KEGG" id="ahel:Q31a_09370"/>
<dbReference type="EMBL" id="CP036298">
    <property type="protein sequence ID" value="QDV22651.1"/>
    <property type="molecule type" value="Genomic_DNA"/>
</dbReference>
<keyword evidence="3" id="KW-1185">Reference proteome</keyword>
<sequence length="242" mass="26583">MNTADSLLQPAFQETEETQAAERLPTSKLAIVALALGIISLLAPLSSKLVMLSILAAGLGGITAILLSYTPYLRGRGLAQAGMAMGIASGTWSMVATTQERQYLYEQAGQRAIEFVDLIAEHREYEALELMKSAGERQITGTDLKAYHDTLTMEAGDKTKEFLNSKATQRILAEGQPGQWRYMRGIEITGDHNGYYITVEVNKAGDTDAEPLVIIMYRSARPRSADDSSRTAYWHVHSLKPQ</sequence>
<name>A0A518G229_9BACT</name>
<dbReference type="RefSeq" id="WP_145074497.1">
    <property type="nucleotide sequence ID" value="NZ_CP036298.1"/>
</dbReference>
<dbReference type="Proteomes" id="UP000318017">
    <property type="component" value="Chromosome"/>
</dbReference>
<gene>
    <name evidence="2" type="ORF">Q31a_09370</name>
</gene>
<keyword evidence="1" id="KW-0472">Membrane</keyword>
<evidence type="ECO:0000256" key="1">
    <source>
        <dbReference type="SAM" id="Phobius"/>
    </source>
</evidence>
<keyword evidence="1" id="KW-1133">Transmembrane helix</keyword>
<feature type="transmembrane region" description="Helical" evidence="1">
    <location>
        <begin position="29"/>
        <end position="46"/>
    </location>
</feature>
<keyword evidence="1" id="KW-0812">Transmembrane</keyword>
<feature type="transmembrane region" description="Helical" evidence="1">
    <location>
        <begin position="52"/>
        <end position="73"/>
    </location>
</feature>
<organism evidence="2 3">
    <name type="scientific">Aureliella helgolandensis</name>
    <dbReference type="NCBI Taxonomy" id="2527968"/>
    <lineage>
        <taxon>Bacteria</taxon>
        <taxon>Pseudomonadati</taxon>
        <taxon>Planctomycetota</taxon>
        <taxon>Planctomycetia</taxon>
        <taxon>Pirellulales</taxon>
        <taxon>Pirellulaceae</taxon>
        <taxon>Aureliella</taxon>
    </lineage>
</organism>
<evidence type="ECO:0000313" key="3">
    <source>
        <dbReference type="Proteomes" id="UP000318017"/>
    </source>
</evidence>